<proteinExistence type="predicted"/>
<dbReference type="InterPro" id="IPR011990">
    <property type="entry name" value="TPR-like_helical_dom_sf"/>
</dbReference>
<keyword evidence="3" id="KW-0547">Nucleotide-binding</keyword>
<dbReference type="SMART" id="SM00530">
    <property type="entry name" value="HTH_XRE"/>
    <property type="match status" value="1"/>
</dbReference>
<organism evidence="3 4">
    <name type="scientific">Sphaerisporangium aureirubrum</name>
    <dbReference type="NCBI Taxonomy" id="1544736"/>
    <lineage>
        <taxon>Bacteria</taxon>
        <taxon>Bacillati</taxon>
        <taxon>Actinomycetota</taxon>
        <taxon>Actinomycetes</taxon>
        <taxon>Streptosporangiales</taxon>
        <taxon>Streptosporangiaceae</taxon>
        <taxon>Sphaerisporangium</taxon>
    </lineage>
</organism>
<dbReference type="Gene3D" id="1.25.40.10">
    <property type="entry name" value="Tetratricopeptide repeat domain"/>
    <property type="match status" value="1"/>
</dbReference>
<accession>A0ABW1NQK4</accession>
<evidence type="ECO:0000313" key="3">
    <source>
        <dbReference type="EMBL" id="MFC6084522.1"/>
    </source>
</evidence>
<feature type="repeat" description="TPR" evidence="1">
    <location>
        <begin position="712"/>
        <end position="745"/>
    </location>
</feature>
<dbReference type="PANTHER" id="PTHR47691">
    <property type="entry name" value="REGULATOR-RELATED"/>
    <property type="match status" value="1"/>
</dbReference>
<dbReference type="GO" id="GO:0005524">
    <property type="term" value="F:ATP binding"/>
    <property type="evidence" value="ECO:0007669"/>
    <property type="project" value="UniProtKB-KW"/>
</dbReference>
<reference evidence="4" key="1">
    <citation type="journal article" date="2019" name="Int. J. Syst. Evol. Microbiol.">
        <title>The Global Catalogue of Microorganisms (GCM) 10K type strain sequencing project: providing services to taxonomists for standard genome sequencing and annotation.</title>
        <authorList>
            <consortium name="The Broad Institute Genomics Platform"/>
            <consortium name="The Broad Institute Genome Sequencing Center for Infectious Disease"/>
            <person name="Wu L."/>
            <person name="Ma J."/>
        </authorList>
    </citation>
    <scope>NUCLEOTIDE SEQUENCE [LARGE SCALE GENOMIC DNA]</scope>
    <source>
        <strain evidence="4">JCM 30346</strain>
    </source>
</reference>
<keyword evidence="1" id="KW-0802">TPR repeat</keyword>
<dbReference type="InterPro" id="IPR019734">
    <property type="entry name" value="TPR_rpt"/>
</dbReference>
<dbReference type="CDD" id="cd00093">
    <property type="entry name" value="HTH_XRE"/>
    <property type="match status" value="1"/>
</dbReference>
<gene>
    <name evidence="3" type="ORF">ACFP1K_25415</name>
</gene>
<dbReference type="InterPro" id="IPR027417">
    <property type="entry name" value="P-loop_NTPase"/>
</dbReference>
<evidence type="ECO:0000259" key="2">
    <source>
        <dbReference type="SMART" id="SM00530"/>
    </source>
</evidence>
<keyword evidence="3" id="KW-0067">ATP-binding</keyword>
<sequence>MAAWRVAEVRTVADLGRILRGLRRRHARGQGGPELTYRELAAATGWSHGIIGEYLSGRILPPTDRFDVLIGLLGASPAEQGALATARDQVEENRRGSAPVERPVPRQLPLDVFGFTGRAAQLAVLDAMLAAGERRPAVVISAVAGTAGVGKTALAVHWAHRVAKRFPDGQLYLDLRGYDPGRPVTAADALAGFLRALGVEPADIPEDPGERAARYRTLLAGRRMLVVLDNAYGADHVRPLLPGMPSCLVVVTSRDALTGLVAREGARRIDLDTLTPGEAAGLLSTLIGPRAGAEPDAAAALAEHCARLPLALRIAAELATSRPMAPLAELVAELRDEQRRLDLLDAAGDPRTAVRSVFSWSHRHLPGAAARAFDLLGLHPGREFDMYTAAALTGTGTGRAAALLDELARGHLIEQAGPGRYTMHDLLRAFAVERATDGQAALTRLYDHYLSTAARAMDTLFPYERGRPETPPPRTPAPAVGEPGQAARWLDRERPALVAVAVDAARHGLARYAVDLSRVLWRHLEVGCHYQEALTLHGAAVEAALATGHGLSGVLTNLGGIHWWLGDHREARARFEQSLASARREGDAEGEARVLGRLGLVHERLGDLDEALGVLRAALAIYERTGNRHGQGAQLVNIGAMCRRVGRYEEAAEHQLRAAAVFADLGDLRLRGYALGNLGALYSLLGRHAEALTHLDQALTDCRAGGDPGGEGSAIGTMGAVYRRLGRYPEALDHLHRALAISRETSDRNLELETLNTLGETLGLMGQPDSALARHRAALALAERTGDRYEHARALDGIAHVLSGIGRAAQAREHWRAALAAYQRLGVPEASRVLARLGDPPIPTP</sequence>
<dbReference type="SUPFAM" id="SSF52540">
    <property type="entry name" value="P-loop containing nucleoside triphosphate hydrolases"/>
    <property type="match status" value="1"/>
</dbReference>
<dbReference type="Proteomes" id="UP001596137">
    <property type="component" value="Unassembled WGS sequence"/>
</dbReference>
<keyword evidence="4" id="KW-1185">Reference proteome</keyword>
<dbReference type="PRINTS" id="PR00364">
    <property type="entry name" value="DISEASERSIST"/>
</dbReference>
<dbReference type="InterPro" id="IPR001387">
    <property type="entry name" value="Cro/C1-type_HTH"/>
</dbReference>
<name>A0ABW1NQK4_9ACTN</name>
<feature type="repeat" description="TPR" evidence="1">
    <location>
        <begin position="592"/>
        <end position="625"/>
    </location>
</feature>
<dbReference type="EMBL" id="JBHSRF010000044">
    <property type="protein sequence ID" value="MFC6084522.1"/>
    <property type="molecule type" value="Genomic_DNA"/>
</dbReference>
<dbReference type="PROSITE" id="PS50005">
    <property type="entry name" value="TPR"/>
    <property type="match status" value="2"/>
</dbReference>
<evidence type="ECO:0000313" key="4">
    <source>
        <dbReference type="Proteomes" id="UP001596137"/>
    </source>
</evidence>
<dbReference type="Pfam" id="PF13424">
    <property type="entry name" value="TPR_12"/>
    <property type="match status" value="3"/>
</dbReference>
<dbReference type="SUPFAM" id="SSF48452">
    <property type="entry name" value="TPR-like"/>
    <property type="match status" value="2"/>
</dbReference>
<dbReference type="Gene3D" id="3.40.50.300">
    <property type="entry name" value="P-loop containing nucleotide triphosphate hydrolases"/>
    <property type="match status" value="1"/>
</dbReference>
<dbReference type="SMART" id="SM00028">
    <property type="entry name" value="TPR"/>
    <property type="match status" value="7"/>
</dbReference>
<dbReference type="PANTHER" id="PTHR47691:SF3">
    <property type="entry name" value="HTH-TYPE TRANSCRIPTIONAL REGULATOR RV0890C-RELATED"/>
    <property type="match status" value="1"/>
</dbReference>
<feature type="domain" description="HTH cro/C1-type" evidence="2">
    <location>
        <begin position="18"/>
        <end position="80"/>
    </location>
</feature>
<evidence type="ECO:0000256" key="1">
    <source>
        <dbReference type="PROSITE-ProRule" id="PRU00339"/>
    </source>
</evidence>
<comment type="caution">
    <text evidence="3">The sequence shown here is derived from an EMBL/GenBank/DDBJ whole genome shotgun (WGS) entry which is preliminary data.</text>
</comment>
<dbReference type="RefSeq" id="WP_380757671.1">
    <property type="nucleotide sequence ID" value="NZ_JBHSRF010000044.1"/>
</dbReference>
<protein>
    <submittedName>
        <fullName evidence="3">ATP-binding protein</fullName>
    </submittedName>
</protein>